<gene>
    <name evidence="1" type="ORF">EVG20_g10063</name>
</gene>
<name>A0A4Y9XVW5_9AGAM</name>
<dbReference type="EMBL" id="SEOQ01001136">
    <property type="protein sequence ID" value="TFY53553.1"/>
    <property type="molecule type" value="Genomic_DNA"/>
</dbReference>
<organism evidence="1 2">
    <name type="scientific">Dentipellis fragilis</name>
    <dbReference type="NCBI Taxonomy" id="205917"/>
    <lineage>
        <taxon>Eukaryota</taxon>
        <taxon>Fungi</taxon>
        <taxon>Dikarya</taxon>
        <taxon>Basidiomycota</taxon>
        <taxon>Agaricomycotina</taxon>
        <taxon>Agaricomycetes</taxon>
        <taxon>Russulales</taxon>
        <taxon>Hericiaceae</taxon>
        <taxon>Dentipellis</taxon>
    </lineage>
</organism>
<keyword evidence="2" id="KW-1185">Reference proteome</keyword>
<sequence>MEENVLNLQIRPGSGVKMDTQVGTNEPQLNFVGSSSSSTPLLRKTHERYATFLSVFLIDLFATSGRSWSRIPSEFHHCRRSARLCLEDVHSLTIAERQECKTSFGTAEACMMLFGNIMPRVKEIKANGVAAIALMEDASAMTRVVVARCGFELDRCVNGPSGALAPPAQRSSAPAWQLQNIPSAVIASSLTAVPANISLFLSTPKHVSEKLMPYILNSNDISDSNSAHDVCDTVRAHTGAGAIVQMCTCSSSTFESQVACGQRPIGALHDEALLCWAELDA</sequence>
<evidence type="ECO:0000313" key="2">
    <source>
        <dbReference type="Proteomes" id="UP000298327"/>
    </source>
</evidence>
<proteinExistence type="predicted"/>
<evidence type="ECO:0000313" key="1">
    <source>
        <dbReference type="EMBL" id="TFY53553.1"/>
    </source>
</evidence>
<accession>A0A4Y9XVW5</accession>
<dbReference type="Proteomes" id="UP000298327">
    <property type="component" value="Unassembled WGS sequence"/>
</dbReference>
<comment type="caution">
    <text evidence="1">The sequence shown here is derived from an EMBL/GenBank/DDBJ whole genome shotgun (WGS) entry which is preliminary data.</text>
</comment>
<reference evidence="1 2" key="1">
    <citation type="submission" date="2019-02" db="EMBL/GenBank/DDBJ databases">
        <title>Genome sequencing of the rare red list fungi Dentipellis fragilis.</title>
        <authorList>
            <person name="Buettner E."/>
            <person name="Kellner H."/>
        </authorList>
    </citation>
    <scope>NUCLEOTIDE SEQUENCE [LARGE SCALE GENOMIC DNA]</scope>
    <source>
        <strain evidence="1 2">DSM 105465</strain>
    </source>
</reference>
<protein>
    <submittedName>
        <fullName evidence="1">Uncharacterized protein</fullName>
    </submittedName>
</protein>
<dbReference type="AlphaFoldDB" id="A0A4Y9XVW5"/>